<dbReference type="Proteomes" id="UP001341840">
    <property type="component" value="Unassembled WGS sequence"/>
</dbReference>
<sequence length="110" mass="13105">MSFYEEVPWHDKVLLNFAKLDFNELQKSYKKEVGIATKWWTKSEFATKVPYARERIAELYFFPFAMNSNPKYSTFRGVMTKVLQWMTLVDDSYDVYGTIEELELLTHAIQ</sequence>
<dbReference type="PANTHER" id="PTHR31225">
    <property type="entry name" value="OS04G0344100 PROTEIN-RELATED"/>
    <property type="match status" value="1"/>
</dbReference>
<dbReference type="InterPro" id="IPR008949">
    <property type="entry name" value="Isoprenoid_synthase_dom_sf"/>
</dbReference>
<dbReference type="SUPFAM" id="SSF48576">
    <property type="entry name" value="Terpenoid synthases"/>
    <property type="match status" value="1"/>
</dbReference>
<dbReference type="Gene3D" id="1.10.600.10">
    <property type="entry name" value="Farnesyl Diphosphate Synthase"/>
    <property type="match status" value="1"/>
</dbReference>
<proteinExistence type="predicted"/>
<dbReference type="InterPro" id="IPR005630">
    <property type="entry name" value="Terpene_synthase_metal-bd"/>
</dbReference>
<dbReference type="Pfam" id="PF03936">
    <property type="entry name" value="Terpene_synth_C"/>
    <property type="match status" value="1"/>
</dbReference>
<comment type="caution">
    <text evidence="3">The sequence shown here is derived from an EMBL/GenBank/DDBJ whole genome shotgun (WGS) entry which is preliminary data.</text>
</comment>
<keyword evidence="1" id="KW-0479">Metal-binding</keyword>
<organism evidence="3 4">
    <name type="scientific">Stylosanthes scabra</name>
    <dbReference type="NCBI Taxonomy" id="79078"/>
    <lineage>
        <taxon>Eukaryota</taxon>
        <taxon>Viridiplantae</taxon>
        <taxon>Streptophyta</taxon>
        <taxon>Embryophyta</taxon>
        <taxon>Tracheophyta</taxon>
        <taxon>Spermatophyta</taxon>
        <taxon>Magnoliopsida</taxon>
        <taxon>eudicotyledons</taxon>
        <taxon>Gunneridae</taxon>
        <taxon>Pentapetalae</taxon>
        <taxon>rosids</taxon>
        <taxon>fabids</taxon>
        <taxon>Fabales</taxon>
        <taxon>Fabaceae</taxon>
        <taxon>Papilionoideae</taxon>
        <taxon>50 kb inversion clade</taxon>
        <taxon>dalbergioids sensu lato</taxon>
        <taxon>Dalbergieae</taxon>
        <taxon>Pterocarpus clade</taxon>
        <taxon>Stylosanthes</taxon>
    </lineage>
</organism>
<dbReference type="InterPro" id="IPR050148">
    <property type="entry name" value="Terpene_synthase-like"/>
</dbReference>
<name>A0ABU6SVG8_9FABA</name>
<evidence type="ECO:0000313" key="3">
    <source>
        <dbReference type="EMBL" id="MED6140337.1"/>
    </source>
</evidence>
<feature type="non-terminal residue" evidence="3">
    <location>
        <position position="110"/>
    </location>
</feature>
<accession>A0ABU6SVG8</accession>
<keyword evidence="4" id="KW-1185">Reference proteome</keyword>
<gene>
    <name evidence="3" type="ORF">PIB30_092217</name>
</gene>
<evidence type="ECO:0000259" key="2">
    <source>
        <dbReference type="Pfam" id="PF03936"/>
    </source>
</evidence>
<dbReference type="PANTHER" id="PTHR31225:SF241">
    <property type="entry name" value="TERPENE SYNTHASE FAMILY, METAL-BINDING DOMAIN PROTEIN"/>
    <property type="match status" value="1"/>
</dbReference>
<evidence type="ECO:0000256" key="1">
    <source>
        <dbReference type="ARBA" id="ARBA00022723"/>
    </source>
</evidence>
<feature type="domain" description="Terpene synthase metal-binding" evidence="2">
    <location>
        <begin position="43"/>
        <end position="110"/>
    </location>
</feature>
<reference evidence="3 4" key="1">
    <citation type="journal article" date="2023" name="Plants (Basel)">
        <title>Bridging the Gap: Combining Genomics and Transcriptomics Approaches to Understand Stylosanthes scabra, an Orphan Legume from the Brazilian Caatinga.</title>
        <authorList>
            <person name="Ferreira-Neto J.R.C."/>
            <person name="da Silva M.D."/>
            <person name="Binneck E."/>
            <person name="de Melo N.F."/>
            <person name="da Silva R.H."/>
            <person name="de Melo A.L.T.M."/>
            <person name="Pandolfi V."/>
            <person name="Bustamante F.O."/>
            <person name="Brasileiro-Vidal A.C."/>
            <person name="Benko-Iseppon A.M."/>
        </authorList>
    </citation>
    <scope>NUCLEOTIDE SEQUENCE [LARGE SCALE GENOMIC DNA]</scope>
    <source>
        <tissue evidence="3">Leaves</tissue>
    </source>
</reference>
<protein>
    <recommendedName>
        <fullName evidence="2">Terpene synthase metal-binding domain-containing protein</fullName>
    </recommendedName>
</protein>
<evidence type="ECO:0000313" key="4">
    <source>
        <dbReference type="Proteomes" id="UP001341840"/>
    </source>
</evidence>
<dbReference type="EMBL" id="JASCZI010062302">
    <property type="protein sequence ID" value="MED6140337.1"/>
    <property type="molecule type" value="Genomic_DNA"/>
</dbReference>